<feature type="transmembrane region" description="Helical" evidence="1">
    <location>
        <begin position="312"/>
        <end position="334"/>
    </location>
</feature>
<feature type="transmembrane region" description="Helical" evidence="1">
    <location>
        <begin position="376"/>
        <end position="395"/>
    </location>
</feature>
<dbReference type="EMBL" id="JABWTA010000001">
    <property type="protein sequence ID" value="NVE94826.1"/>
    <property type="molecule type" value="Genomic_DNA"/>
</dbReference>
<comment type="caution">
    <text evidence="3">The sequence shown here is derived from an EMBL/GenBank/DDBJ whole genome shotgun (WGS) entry which is preliminary data.</text>
</comment>
<reference evidence="3 4" key="1">
    <citation type="submission" date="2020-06" db="EMBL/GenBank/DDBJ databases">
        <title>Altererythrobacter lutimaris sp. nov., a marine bacterium isolated from a tidal flat.</title>
        <authorList>
            <person name="Kim D."/>
            <person name="Yoo Y."/>
            <person name="Kim J.-J."/>
        </authorList>
    </citation>
    <scope>NUCLEOTIDE SEQUENCE [LARGE SCALE GENOMIC DNA]</scope>
    <source>
        <strain evidence="3 4">JGD-16</strain>
    </source>
</reference>
<dbReference type="InterPro" id="IPR007349">
    <property type="entry name" value="DUF418"/>
</dbReference>
<dbReference type="Proteomes" id="UP000546031">
    <property type="component" value="Unassembled WGS sequence"/>
</dbReference>
<dbReference type="Pfam" id="PF04235">
    <property type="entry name" value="DUF418"/>
    <property type="match status" value="1"/>
</dbReference>
<keyword evidence="1" id="KW-0812">Transmembrane</keyword>
<feature type="transmembrane region" description="Helical" evidence="1">
    <location>
        <begin position="155"/>
        <end position="176"/>
    </location>
</feature>
<gene>
    <name evidence="3" type="ORF">HUO12_07930</name>
</gene>
<keyword evidence="4" id="KW-1185">Reference proteome</keyword>
<dbReference type="PANTHER" id="PTHR30590">
    <property type="entry name" value="INNER MEMBRANE PROTEIN"/>
    <property type="match status" value="1"/>
</dbReference>
<sequence>MAETGGEMASAPVARADRIGSLDFIRGIAVLGILAANIIAFGQPWSAYMWPEAFLAEHGPGSDLMWVVQFVLIDGKMRGLFTLLFGAGLALFMERAWARGQSRWLQMRRLAWLLAFGLFHFYFIWRGDILFLYASLGFIAVLCLRWAAKTQLMVGIISYILGGFIFAAMMGFPYFIAETSVGDQPEFAEAREQIDLAMTEAVKEAETEQAIMTDGSYADIVSHTFSAHAFDPLVSIFMLSFETLPLMLIGMAIYRMGFFSGGLNAGSMRRWGWTGVILGSLATAGIAIFTYQEGLTYWGTLSAMMAWMHLPRLPVVIGLAALLTLYSATASGWLPERLSAAGRMAFTNYLGTSVLMMLIFHPWAGGLWGELTRSQLYLVVLLTWVLMLLWSKPWLERYRYGPLEWLWRSLTYGKLFPLKR</sequence>
<proteinExistence type="predicted"/>
<feature type="transmembrane region" description="Helical" evidence="1">
    <location>
        <begin position="233"/>
        <end position="259"/>
    </location>
</feature>
<feature type="transmembrane region" description="Helical" evidence="1">
    <location>
        <begin position="131"/>
        <end position="148"/>
    </location>
</feature>
<evidence type="ECO:0000313" key="3">
    <source>
        <dbReference type="EMBL" id="NVE94826.1"/>
    </source>
</evidence>
<feature type="domain" description="DUF418" evidence="2">
    <location>
        <begin position="254"/>
        <end position="414"/>
    </location>
</feature>
<evidence type="ECO:0000259" key="2">
    <source>
        <dbReference type="Pfam" id="PF04235"/>
    </source>
</evidence>
<dbReference type="PANTHER" id="PTHR30590:SF2">
    <property type="entry name" value="INNER MEMBRANE PROTEIN"/>
    <property type="match status" value="1"/>
</dbReference>
<feature type="transmembrane region" description="Helical" evidence="1">
    <location>
        <begin position="80"/>
        <end position="98"/>
    </location>
</feature>
<feature type="transmembrane region" description="Helical" evidence="1">
    <location>
        <begin position="24"/>
        <end position="45"/>
    </location>
</feature>
<evidence type="ECO:0000313" key="4">
    <source>
        <dbReference type="Proteomes" id="UP000546031"/>
    </source>
</evidence>
<organism evidence="3 4">
    <name type="scientific">Altererythrobacter lutimaris</name>
    <dbReference type="NCBI Taxonomy" id="2743979"/>
    <lineage>
        <taxon>Bacteria</taxon>
        <taxon>Pseudomonadati</taxon>
        <taxon>Pseudomonadota</taxon>
        <taxon>Alphaproteobacteria</taxon>
        <taxon>Sphingomonadales</taxon>
        <taxon>Erythrobacteraceae</taxon>
        <taxon>Altererythrobacter</taxon>
    </lineage>
</organism>
<protein>
    <submittedName>
        <fullName evidence="3">DUF418 domain-containing protein</fullName>
    </submittedName>
</protein>
<evidence type="ECO:0000256" key="1">
    <source>
        <dbReference type="SAM" id="Phobius"/>
    </source>
</evidence>
<feature type="transmembrane region" description="Helical" evidence="1">
    <location>
        <begin position="346"/>
        <end position="364"/>
    </location>
</feature>
<keyword evidence="1" id="KW-1133">Transmembrane helix</keyword>
<feature type="transmembrane region" description="Helical" evidence="1">
    <location>
        <begin position="271"/>
        <end position="292"/>
    </location>
</feature>
<dbReference type="AlphaFoldDB" id="A0A850HCY1"/>
<feature type="transmembrane region" description="Helical" evidence="1">
    <location>
        <begin position="110"/>
        <end position="125"/>
    </location>
</feature>
<keyword evidence="1" id="KW-0472">Membrane</keyword>
<name>A0A850HCY1_9SPHN</name>
<dbReference type="InterPro" id="IPR052529">
    <property type="entry name" value="Bact_Transport_Assoc"/>
</dbReference>
<accession>A0A850HCY1</accession>